<comment type="caution">
    <text evidence="1">The sequence shown here is derived from an EMBL/GenBank/DDBJ whole genome shotgun (WGS) entry which is preliminary data.</text>
</comment>
<evidence type="ECO:0008006" key="3">
    <source>
        <dbReference type="Google" id="ProtNLM"/>
    </source>
</evidence>
<sequence>MAASLSTVAAEQHQRPQIAHAGGAIDGRTYTNSIEALDFNAARFKLFELDLIEVDGTLTCRPDFWSRALTWVGKRTRFNACTMATLATWLAQNPHAKIVTDVKTDNLKGLQILASIFPEQLDRFIPQLYQPENYEFVRQLGFKDIIWTLYRYEGSQEQIVRLSETMPLYAITMPVRMARTGLAQKLNVATYAHTVNSAQSWQRLKALGVNQIYTDGVGL</sequence>
<dbReference type="EMBL" id="JAHZSS010000010">
    <property type="protein sequence ID" value="MBW8191327.1"/>
    <property type="molecule type" value="Genomic_DNA"/>
</dbReference>
<dbReference type="InterPro" id="IPR017946">
    <property type="entry name" value="PLC-like_Pdiesterase_TIM-brl"/>
</dbReference>
<keyword evidence="2" id="KW-1185">Reference proteome</keyword>
<evidence type="ECO:0000313" key="2">
    <source>
        <dbReference type="Proteomes" id="UP001166251"/>
    </source>
</evidence>
<evidence type="ECO:0000313" key="1">
    <source>
        <dbReference type="EMBL" id="MBW8191327.1"/>
    </source>
</evidence>
<accession>A0ABS7EG67</accession>
<organism evidence="1 2">
    <name type="scientific">Neiella holothuriorum</name>
    <dbReference type="NCBI Taxonomy" id="2870530"/>
    <lineage>
        <taxon>Bacteria</taxon>
        <taxon>Pseudomonadati</taxon>
        <taxon>Pseudomonadota</taxon>
        <taxon>Gammaproteobacteria</taxon>
        <taxon>Alteromonadales</taxon>
        <taxon>Echinimonadaceae</taxon>
        <taxon>Neiella</taxon>
    </lineage>
</organism>
<proteinExistence type="predicted"/>
<dbReference type="Proteomes" id="UP001166251">
    <property type="component" value="Unassembled WGS sequence"/>
</dbReference>
<dbReference type="Gene3D" id="3.20.20.190">
    <property type="entry name" value="Phosphatidylinositol (PI) phosphodiesterase"/>
    <property type="match status" value="1"/>
</dbReference>
<protein>
    <recommendedName>
        <fullName evidence="3">Glycerophosphodiester phosphodiesterase</fullName>
    </recommendedName>
</protein>
<dbReference type="SUPFAM" id="SSF51695">
    <property type="entry name" value="PLC-like phosphodiesterases"/>
    <property type="match status" value="1"/>
</dbReference>
<gene>
    <name evidence="1" type="ORF">K0504_09785</name>
</gene>
<reference evidence="1" key="1">
    <citation type="submission" date="2021-07" db="EMBL/GenBank/DDBJ databases">
        <title>Neiella marina sp. nov., isolated from the intestinal content of sea cucumber Apostichopus japonicus.</title>
        <authorList>
            <person name="Bai X."/>
        </authorList>
    </citation>
    <scope>NUCLEOTIDE SEQUENCE</scope>
    <source>
        <strain evidence="1">126</strain>
    </source>
</reference>
<name>A0ABS7EG67_9GAMM</name>